<feature type="domain" description="Ig-like" evidence="3">
    <location>
        <begin position="682"/>
        <end position="706"/>
    </location>
</feature>
<feature type="region of interest" description="Disordered" evidence="1">
    <location>
        <begin position="910"/>
        <end position="932"/>
    </location>
</feature>
<dbReference type="InterPro" id="IPR012334">
    <property type="entry name" value="Pectin_lyas_fold"/>
</dbReference>
<dbReference type="Pfam" id="PF12245">
    <property type="entry name" value="Big_3_2"/>
    <property type="match status" value="2"/>
</dbReference>
<dbReference type="Proteomes" id="UP001147653">
    <property type="component" value="Unassembled WGS sequence"/>
</dbReference>
<keyword evidence="5" id="KW-1185">Reference proteome</keyword>
<dbReference type="GO" id="GO:0005975">
    <property type="term" value="P:carbohydrate metabolic process"/>
    <property type="evidence" value="ECO:0007669"/>
    <property type="project" value="UniProtKB-ARBA"/>
</dbReference>
<proteinExistence type="predicted"/>
<gene>
    <name evidence="4" type="ORF">OJ997_16170</name>
</gene>
<sequence>MFLLTVVACFAITPGAWAATYNVNTTDDVPGDCPATCSIRGAITAANANVDGDTIVIPAGQYSLTQTLALRVTNPVTITGAGANVTTITANPSVEIRALEIANATAAISGLTLQGGQALFGINGPHGGVLMAQSSTVTLDGIHVYGGSALSGGGIANRNGTMTINRSLIERNSATQGGGDGGGIINFGGDGGSAASLTIRNSTIASNTARLAGGLISYGSPQNTVTTEGVTIAQNHAGDRGTGAVQIGEGSWFAQLTLVADNFHEQTSSNCGGTKAVSNGWNVETSNGECGFTQEVDRRVLDAKLATSLDNNGGPTPTMALLPGSPAIDLLTQQSCPGVDQRGTLRPKGAGCDAGAFEAAYWVAITGGPEGGTRNATPTFTFGSTEGADGFRCRLEGRDAAFSPCTSPYVVTTALPAGDYTLHVEALLNGQPQGTAERSFVLDTQAPPAPMVTTPANNSFQRDTVVTFSGTAEPNVFIRILDETGAEIDSVNADGTGAWLRVTNLSPGQHDLNVVATDAVGDSAPTPVRVTVDQTFPVAQIDAGPTVSNGEQITYTYSANEPATFECQLVGWEPDAQECPATGKTYTDVDPGEYRFEVRAIDRAGNHSEAPARQNLVVDRTAPTVGITSGPPAHTGSNDVTFTYTSNEPDGTFICGLTGPGVSGPAEAPCPATGKTYFDLGDGAYEFSVSAVDRAGNRSATPDRFAFVVDTAATAAPEVSEAATDSIAATFTFSTAQAGRTLTCRLDGPGRGADFAPCASPLRYENLAAGDYRFTVRSTDSLGNFADAPVRTFTIAAPQPAQPTPVPTASPTPSPTPAPAPTVNEDVTIRPTGKVLVKILGTNQFVAVNSLEDIPLGSEIDTTNGRVVLRFETEKGKVQTGTFYGGIFKVTQVGKILDLKLTEPLAACPKKQGKASTAQSKKKKSRKLWGDGKGAFRTSGKYSAATVRGTKWLVQDTCSGTLTRVTSGVVAVRYRGKDRLVRSGKRFLAKPY</sequence>
<dbReference type="RefSeq" id="WP_270026194.1">
    <property type="nucleotide sequence ID" value="NZ_JAPDDP010000027.1"/>
</dbReference>
<feature type="domain" description="Ig-like" evidence="3">
    <location>
        <begin position="592"/>
        <end position="614"/>
    </location>
</feature>
<dbReference type="Gene3D" id="2.60.40.1800">
    <property type="match status" value="1"/>
</dbReference>
<dbReference type="InterPro" id="IPR013783">
    <property type="entry name" value="Ig-like_fold"/>
</dbReference>
<comment type="caution">
    <text evidence="4">The sequence shown here is derived from an EMBL/GenBank/DDBJ whole genome shotgun (WGS) entry which is preliminary data.</text>
</comment>
<dbReference type="Gene3D" id="2.60.40.10">
    <property type="entry name" value="Immunoglobulins"/>
    <property type="match status" value="2"/>
</dbReference>
<dbReference type="InterPro" id="IPR022038">
    <property type="entry name" value="Ig-like_bact"/>
</dbReference>
<dbReference type="AlphaFoldDB" id="A0A9X3N8B3"/>
<evidence type="ECO:0000259" key="3">
    <source>
        <dbReference type="Pfam" id="PF12245"/>
    </source>
</evidence>
<organism evidence="4 5">
    <name type="scientific">Solirubrobacter phytolaccae</name>
    <dbReference type="NCBI Taxonomy" id="1404360"/>
    <lineage>
        <taxon>Bacteria</taxon>
        <taxon>Bacillati</taxon>
        <taxon>Actinomycetota</taxon>
        <taxon>Thermoleophilia</taxon>
        <taxon>Solirubrobacterales</taxon>
        <taxon>Solirubrobacteraceae</taxon>
        <taxon>Solirubrobacter</taxon>
    </lineage>
</organism>
<protein>
    <submittedName>
        <fullName evidence="4">Ig-like domain repeat protein</fullName>
    </submittedName>
</protein>
<feature type="compositionally biased region" description="Pro residues" evidence="1">
    <location>
        <begin position="800"/>
        <end position="820"/>
    </location>
</feature>
<dbReference type="EMBL" id="JAPDDP010000027">
    <property type="protein sequence ID" value="MDA0181840.1"/>
    <property type="molecule type" value="Genomic_DNA"/>
</dbReference>
<dbReference type="InterPro" id="IPR011050">
    <property type="entry name" value="Pectin_lyase_fold/virulence"/>
</dbReference>
<dbReference type="SUPFAM" id="SSF51126">
    <property type="entry name" value="Pectin lyase-like"/>
    <property type="match status" value="1"/>
</dbReference>
<reference evidence="4" key="1">
    <citation type="submission" date="2022-10" db="EMBL/GenBank/DDBJ databases">
        <title>The WGS of Solirubrobacter phytolaccae KCTC 29190.</title>
        <authorList>
            <person name="Jiang Z."/>
        </authorList>
    </citation>
    <scope>NUCLEOTIDE SEQUENCE</scope>
    <source>
        <strain evidence="4">KCTC 29190</strain>
    </source>
</reference>
<evidence type="ECO:0000256" key="2">
    <source>
        <dbReference type="SAM" id="SignalP"/>
    </source>
</evidence>
<dbReference type="PANTHER" id="PTHR34677:SF3">
    <property type="entry name" value="BACTERIAL IG-LIKE DOMAIN-CONTAINING PROTEIN"/>
    <property type="match status" value="1"/>
</dbReference>
<evidence type="ECO:0000313" key="5">
    <source>
        <dbReference type="Proteomes" id="UP001147653"/>
    </source>
</evidence>
<feature type="signal peptide" evidence="2">
    <location>
        <begin position="1"/>
        <end position="18"/>
    </location>
</feature>
<dbReference type="Gene3D" id="2.160.20.10">
    <property type="entry name" value="Single-stranded right-handed beta-helix, Pectin lyase-like"/>
    <property type="match status" value="1"/>
</dbReference>
<evidence type="ECO:0000313" key="4">
    <source>
        <dbReference type="EMBL" id="MDA0181840.1"/>
    </source>
</evidence>
<evidence type="ECO:0000256" key="1">
    <source>
        <dbReference type="SAM" id="MobiDB-lite"/>
    </source>
</evidence>
<accession>A0A9X3N8B3</accession>
<feature type="region of interest" description="Disordered" evidence="1">
    <location>
        <begin position="797"/>
        <end position="825"/>
    </location>
</feature>
<keyword evidence="2" id="KW-0732">Signal</keyword>
<dbReference type="NCBIfam" id="NF041518">
    <property type="entry name" value="choice_anch_Q"/>
    <property type="match status" value="1"/>
</dbReference>
<dbReference type="InterPro" id="IPR059226">
    <property type="entry name" value="Choice_anch_Q_dom"/>
</dbReference>
<feature type="chain" id="PRO_5040724212" evidence="2">
    <location>
        <begin position="19"/>
        <end position="992"/>
    </location>
</feature>
<dbReference type="PANTHER" id="PTHR34677">
    <property type="match status" value="1"/>
</dbReference>
<name>A0A9X3N8B3_9ACTN</name>